<keyword evidence="5" id="KW-0902">Two-component regulatory system</keyword>
<dbReference type="Proteomes" id="UP000284024">
    <property type="component" value="Unassembled WGS sequence"/>
</dbReference>
<keyword evidence="3" id="KW-0963">Cytoplasm</keyword>
<gene>
    <name evidence="13" type="ORF">DW222_11445</name>
</gene>
<dbReference type="InterPro" id="IPR001789">
    <property type="entry name" value="Sig_transdc_resp-reg_receiver"/>
</dbReference>
<keyword evidence="7" id="KW-0238">DNA-binding</keyword>
<feature type="domain" description="HTH araC/xylS-type" evidence="11">
    <location>
        <begin position="415"/>
        <end position="512"/>
    </location>
</feature>
<keyword evidence="6" id="KW-0805">Transcription regulation</keyword>
<feature type="modified residue" description="4-aspartylphosphate" evidence="10">
    <location>
        <position position="54"/>
    </location>
</feature>
<dbReference type="InterPro" id="IPR018060">
    <property type="entry name" value="HTH_AraC"/>
</dbReference>
<evidence type="ECO:0000256" key="2">
    <source>
        <dbReference type="ARBA" id="ARBA00018672"/>
    </source>
</evidence>
<dbReference type="AlphaFoldDB" id="A0A414W104"/>
<evidence type="ECO:0000256" key="6">
    <source>
        <dbReference type="ARBA" id="ARBA00023015"/>
    </source>
</evidence>
<evidence type="ECO:0000256" key="1">
    <source>
        <dbReference type="ARBA" id="ARBA00004496"/>
    </source>
</evidence>
<dbReference type="PROSITE" id="PS50110">
    <property type="entry name" value="RESPONSE_REGULATORY"/>
    <property type="match status" value="1"/>
</dbReference>
<comment type="caution">
    <text evidence="13">The sequence shown here is derived from an EMBL/GenBank/DDBJ whole genome shotgun (WGS) entry which is preliminary data.</text>
</comment>
<dbReference type="SUPFAM" id="SSF46689">
    <property type="entry name" value="Homeodomain-like"/>
    <property type="match status" value="2"/>
</dbReference>
<proteinExistence type="predicted"/>
<dbReference type="RefSeq" id="WP_118235881.1">
    <property type="nucleotide sequence ID" value="NZ_QRJH01000005.1"/>
</dbReference>
<dbReference type="Pfam" id="PF12833">
    <property type="entry name" value="HTH_18"/>
    <property type="match status" value="1"/>
</dbReference>
<evidence type="ECO:0000313" key="13">
    <source>
        <dbReference type="EMBL" id="RHH17990.1"/>
    </source>
</evidence>
<dbReference type="GO" id="GO:0000160">
    <property type="term" value="P:phosphorelay signal transduction system"/>
    <property type="evidence" value="ECO:0007669"/>
    <property type="project" value="UniProtKB-KW"/>
</dbReference>
<dbReference type="GO" id="GO:0003700">
    <property type="term" value="F:DNA-binding transcription factor activity"/>
    <property type="evidence" value="ECO:0007669"/>
    <property type="project" value="InterPro"/>
</dbReference>
<dbReference type="Gene3D" id="3.40.50.2300">
    <property type="match status" value="1"/>
</dbReference>
<evidence type="ECO:0000256" key="10">
    <source>
        <dbReference type="PROSITE-ProRule" id="PRU00169"/>
    </source>
</evidence>
<dbReference type="PROSITE" id="PS01124">
    <property type="entry name" value="HTH_ARAC_FAMILY_2"/>
    <property type="match status" value="1"/>
</dbReference>
<dbReference type="PANTHER" id="PTHR42713">
    <property type="entry name" value="HISTIDINE KINASE-RELATED"/>
    <property type="match status" value="1"/>
</dbReference>
<dbReference type="InterPro" id="IPR009057">
    <property type="entry name" value="Homeodomain-like_sf"/>
</dbReference>
<evidence type="ECO:0000259" key="11">
    <source>
        <dbReference type="PROSITE" id="PS01124"/>
    </source>
</evidence>
<accession>A0A414W104</accession>
<dbReference type="GO" id="GO:0005737">
    <property type="term" value="C:cytoplasm"/>
    <property type="evidence" value="ECO:0007669"/>
    <property type="project" value="UniProtKB-SubCell"/>
</dbReference>
<evidence type="ECO:0000256" key="8">
    <source>
        <dbReference type="ARBA" id="ARBA00023163"/>
    </source>
</evidence>
<dbReference type="InterPro" id="IPR051552">
    <property type="entry name" value="HptR"/>
</dbReference>
<dbReference type="Gene3D" id="1.10.10.60">
    <property type="entry name" value="Homeodomain-like"/>
    <property type="match status" value="2"/>
</dbReference>
<organism evidence="13 14">
    <name type="scientific">Blautia obeum</name>
    <dbReference type="NCBI Taxonomy" id="40520"/>
    <lineage>
        <taxon>Bacteria</taxon>
        <taxon>Bacillati</taxon>
        <taxon>Bacillota</taxon>
        <taxon>Clostridia</taxon>
        <taxon>Lachnospirales</taxon>
        <taxon>Lachnospiraceae</taxon>
        <taxon>Blautia</taxon>
    </lineage>
</organism>
<dbReference type="EMBL" id="QRJH01000005">
    <property type="protein sequence ID" value="RHH17990.1"/>
    <property type="molecule type" value="Genomic_DNA"/>
</dbReference>
<protein>
    <recommendedName>
        <fullName evidence="2">Stage 0 sporulation protein A homolog</fullName>
    </recommendedName>
</protein>
<dbReference type="SMART" id="SM00448">
    <property type="entry name" value="REC"/>
    <property type="match status" value="1"/>
</dbReference>
<evidence type="ECO:0000256" key="4">
    <source>
        <dbReference type="ARBA" id="ARBA00022553"/>
    </source>
</evidence>
<name>A0A414W104_9FIRM</name>
<evidence type="ECO:0000256" key="5">
    <source>
        <dbReference type="ARBA" id="ARBA00023012"/>
    </source>
</evidence>
<dbReference type="Pfam" id="PF00072">
    <property type="entry name" value="Response_reg"/>
    <property type="match status" value="1"/>
</dbReference>
<dbReference type="PANTHER" id="PTHR42713:SF3">
    <property type="entry name" value="TRANSCRIPTIONAL REGULATORY PROTEIN HPTR"/>
    <property type="match status" value="1"/>
</dbReference>
<sequence>MLKIVLLDDERIVLRGISALIKREENYELSGTAENGIDGLELIKNTRPDIVMTDIRMPGMNGLDMIRRAKEFVPESIYIVFSGFNEFKYVKEAIGLGVIDYIEKPVTVPKLKEVLKKAYGIYCYQKNYSEMTRNLEKAERVYIEKFLRDLYEHPQDEAELLRQILEKNPKFQNVHSVCVTKICEAQCRSVDDYREIIQALTFEMIGSTYVEVFSFYEKENLMLVYFNFGETEFPFYEKIKETKRNLNSENGNFFAGISRIHKEIYALNKAFEEADSALRYGQYLEMEDAVCIDEVEYANPLSGESDHGHESLEFNFRLGNYEECGEQIKSYLDYLKEIELFPELLIRKCRELIYLMQILLAEADEGKRRILDINYQELYELRSENKILEWTETKADFILAEAGKKREKDSRWAIREVKKFVEEHYAEGISLDDAAEKVHMSKTYLSMLFKKEEGITYIKYLTQVRIEKSMELLKQGYKANKVCEMVGYHDYKYFSTQFKKNTGMTLDNYKKSL</sequence>
<evidence type="ECO:0000256" key="3">
    <source>
        <dbReference type="ARBA" id="ARBA00022490"/>
    </source>
</evidence>
<reference evidence="13 14" key="1">
    <citation type="submission" date="2018-08" db="EMBL/GenBank/DDBJ databases">
        <title>A genome reference for cultivated species of the human gut microbiota.</title>
        <authorList>
            <person name="Zou Y."/>
            <person name="Xue W."/>
            <person name="Luo G."/>
        </authorList>
    </citation>
    <scope>NUCLEOTIDE SEQUENCE [LARGE SCALE GENOMIC DNA]</scope>
    <source>
        <strain evidence="13 14">AM18-2AC</strain>
    </source>
</reference>
<dbReference type="GO" id="GO:0043565">
    <property type="term" value="F:sequence-specific DNA binding"/>
    <property type="evidence" value="ECO:0007669"/>
    <property type="project" value="InterPro"/>
</dbReference>
<comment type="subcellular location">
    <subcellularLocation>
        <location evidence="1">Cytoplasm</location>
    </subcellularLocation>
</comment>
<dbReference type="SUPFAM" id="SSF52172">
    <property type="entry name" value="CheY-like"/>
    <property type="match status" value="1"/>
</dbReference>
<comment type="function">
    <text evidence="9">May play the central regulatory role in sporulation. It may be an element of the effector pathway responsible for the activation of sporulation genes in response to nutritional stress. Spo0A may act in concert with spo0H (a sigma factor) to control the expression of some genes that are critical to the sporulation process.</text>
</comment>
<evidence type="ECO:0000313" key="14">
    <source>
        <dbReference type="Proteomes" id="UP000284024"/>
    </source>
</evidence>
<keyword evidence="8" id="KW-0804">Transcription</keyword>
<dbReference type="SMART" id="SM00342">
    <property type="entry name" value="HTH_ARAC"/>
    <property type="match status" value="1"/>
</dbReference>
<dbReference type="CDD" id="cd17536">
    <property type="entry name" value="REC_YesN-like"/>
    <property type="match status" value="1"/>
</dbReference>
<evidence type="ECO:0000259" key="12">
    <source>
        <dbReference type="PROSITE" id="PS50110"/>
    </source>
</evidence>
<keyword evidence="4 10" id="KW-0597">Phosphoprotein</keyword>
<evidence type="ECO:0000256" key="9">
    <source>
        <dbReference type="ARBA" id="ARBA00024867"/>
    </source>
</evidence>
<evidence type="ECO:0000256" key="7">
    <source>
        <dbReference type="ARBA" id="ARBA00023125"/>
    </source>
</evidence>
<feature type="domain" description="Response regulatory" evidence="12">
    <location>
        <begin position="3"/>
        <end position="119"/>
    </location>
</feature>
<dbReference type="InterPro" id="IPR011006">
    <property type="entry name" value="CheY-like_superfamily"/>
</dbReference>